<feature type="compositionally biased region" description="Basic and acidic residues" evidence="1">
    <location>
        <begin position="198"/>
        <end position="215"/>
    </location>
</feature>
<keyword evidence="2" id="KW-1133">Transmembrane helix</keyword>
<feature type="transmembrane region" description="Helical" evidence="2">
    <location>
        <begin position="41"/>
        <end position="61"/>
    </location>
</feature>
<reference evidence="3" key="1">
    <citation type="submission" date="2020-10" db="EMBL/GenBank/DDBJ databases">
        <authorList>
            <person name="Gilroy R."/>
        </authorList>
    </citation>
    <scope>NUCLEOTIDE SEQUENCE</scope>
    <source>
        <strain evidence="3">9366</strain>
    </source>
</reference>
<dbReference type="AlphaFoldDB" id="A0A9D1SJU8"/>
<accession>A0A9D1SJU8</accession>
<evidence type="ECO:0000256" key="1">
    <source>
        <dbReference type="SAM" id="MobiDB-lite"/>
    </source>
</evidence>
<feature type="compositionally biased region" description="Basic and acidic residues" evidence="1">
    <location>
        <begin position="180"/>
        <end position="190"/>
    </location>
</feature>
<keyword evidence="2" id="KW-0472">Membrane</keyword>
<evidence type="ECO:0000256" key="2">
    <source>
        <dbReference type="SAM" id="Phobius"/>
    </source>
</evidence>
<keyword evidence="2" id="KW-0812">Transmembrane</keyword>
<feature type="compositionally biased region" description="Basic and acidic residues" evidence="1">
    <location>
        <begin position="223"/>
        <end position="245"/>
    </location>
</feature>
<proteinExistence type="predicted"/>
<evidence type="ECO:0000313" key="4">
    <source>
        <dbReference type="Proteomes" id="UP000824145"/>
    </source>
</evidence>
<organism evidence="3 4">
    <name type="scientific">Candidatus Caccalectryoclostridium excrementigallinarum</name>
    <dbReference type="NCBI Taxonomy" id="2840710"/>
    <lineage>
        <taxon>Bacteria</taxon>
        <taxon>Bacillati</taxon>
        <taxon>Bacillota</taxon>
        <taxon>Clostridia</taxon>
        <taxon>Christensenellales</taxon>
        <taxon>Christensenellaceae</taxon>
        <taxon>Christensenellaceae incertae sedis</taxon>
        <taxon>Candidatus Caccalectryoclostridium</taxon>
    </lineage>
</organism>
<reference evidence="3" key="2">
    <citation type="journal article" date="2021" name="PeerJ">
        <title>Extensive microbial diversity within the chicken gut microbiome revealed by metagenomics and culture.</title>
        <authorList>
            <person name="Gilroy R."/>
            <person name="Ravi A."/>
            <person name="Getino M."/>
            <person name="Pursley I."/>
            <person name="Horton D.L."/>
            <person name="Alikhan N.F."/>
            <person name="Baker D."/>
            <person name="Gharbi K."/>
            <person name="Hall N."/>
            <person name="Watson M."/>
            <person name="Adriaenssens E.M."/>
            <person name="Foster-Nyarko E."/>
            <person name="Jarju S."/>
            <person name="Secka A."/>
            <person name="Antonio M."/>
            <person name="Oren A."/>
            <person name="Chaudhuri R.R."/>
            <person name="La Ragione R."/>
            <person name="Hildebrand F."/>
            <person name="Pallen M.J."/>
        </authorList>
    </citation>
    <scope>NUCLEOTIDE SEQUENCE</scope>
    <source>
        <strain evidence="3">9366</strain>
    </source>
</reference>
<dbReference type="EMBL" id="DVNJ01000001">
    <property type="protein sequence ID" value="HIU62287.1"/>
    <property type="molecule type" value="Genomic_DNA"/>
</dbReference>
<sequence length="251" mass="28389">MKHEKWHIVFALVAGAALAIAPAAAIGVIASRGEMRTDLYMWLVLVPVGIFVFARGLQFILQNRKYDMLHKFGQRLTAKYVSHGTKQGERAPMYYVRYSFVADGKEILATSPSLYSWEEALAFRAAGEFTVLYKNGSYMIGEDAKALFERYFEKVNDLKRAYNEAFNAVYADLIKEAEEKQRKKEEKYSDDYGEESEKESANEDGERKEGEKPESSEGGESENGEKPKTFEDGAENKDAERKDGELPVDGE</sequence>
<name>A0A9D1SJU8_9FIRM</name>
<gene>
    <name evidence="3" type="ORF">IAB07_00775</name>
</gene>
<comment type="caution">
    <text evidence="3">The sequence shown here is derived from an EMBL/GenBank/DDBJ whole genome shotgun (WGS) entry which is preliminary data.</text>
</comment>
<protein>
    <submittedName>
        <fullName evidence="3">Uncharacterized protein</fullName>
    </submittedName>
</protein>
<feature type="region of interest" description="Disordered" evidence="1">
    <location>
        <begin position="180"/>
        <end position="251"/>
    </location>
</feature>
<dbReference type="Proteomes" id="UP000824145">
    <property type="component" value="Unassembled WGS sequence"/>
</dbReference>
<evidence type="ECO:0000313" key="3">
    <source>
        <dbReference type="EMBL" id="HIU62287.1"/>
    </source>
</evidence>